<organism evidence="1 2">
    <name type="scientific">Marilutibacter maris</name>
    <dbReference type="NCBI Taxonomy" id="1605891"/>
    <lineage>
        <taxon>Bacteria</taxon>
        <taxon>Pseudomonadati</taxon>
        <taxon>Pseudomonadota</taxon>
        <taxon>Gammaproteobacteria</taxon>
        <taxon>Lysobacterales</taxon>
        <taxon>Lysobacteraceae</taxon>
        <taxon>Marilutibacter</taxon>
    </lineage>
</organism>
<comment type="caution">
    <text evidence="1">The sequence shown here is derived from an EMBL/GenBank/DDBJ whole genome shotgun (WGS) entry which is preliminary data.</text>
</comment>
<dbReference type="Proteomes" id="UP000320431">
    <property type="component" value="Unassembled WGS sequence"/>
</dbReference>
<gene>
    <name evidence="1" type="ORF">FKV24_003765</name>
</gene>
<reference evidence="1 2" key="1">
    <citation type="submission" date="2019-10" db="EMBL/GenBank/DDBJ databases">
        <title>Lysobacter alkalisoli sp. nov., isolated from saline-alkaline soil.</title>
        <authorList>
            <person name="Sun J.-Q."/>
        </authorList>
    </citation>
    <scope>NUCLEOTIDE SEQUENCE [LARGE SCALE GENOMIC DNA]</scope>
    <source>
        <strain evidence="1 2">KCTC 42381</strain>
    </source>
</reference>
<dbReference type="EMBL" id="VICD02000050">
    <property type="protein sequence ID" value="KAB8198102.1"/>
    <property type="molecule type" value="Genomic_DNA"/>
</dbReference>
<accession>A0A508B771</accession>
<dbReference type="AlphaFoldDB" id="A0A508B771"/>
<proteinExistence type="predicted"/>
<sequence length="142" mass="15034">MYRFAVLLGLALAAPAAQAEDPLPANSFADSYGRYAPAGDCAREPRITVAVSGLEISIGGTSERIARPEVAWSYFGPGYQGIARALFPYTGAERPVIILLNDGEVPGALRIDPHDRGYQGGPPLSARHQALVDGSPYGRCGY</sequence>
<dbReference type="RefSeq" id="WP_141481359.1">
    <property type="nucleotide sequence ID" value="NZ_VICD02000050.1"/>
</dbReference>
<evidence type="ECO:0000313" key="1">
    <source>
        <dbReference type="EMBL" id="KAB8198102.1"/>
    </source>
</evidence>
<evidence type="ECO:0000313" key="2">
    <source>
        <dbReference type="Proteomes" id="UP000320431"/>
    </source>
</evidence>
<protein>
    <submittedName>
        <fullName evidence="1">Uncharacterized protein</fullName>
    </submittedName>
</protein>
<name>A0A508B771_9GAMM</name>